<dbReference type="InterPro" id="IPR049305">
    <property type="entry name" value="GlxA-like_b-barrel"/>
</dbReference>
<feature type="transmembrane region" description="Helical" evidence="2">
    <location>
        <begin position="142"/>
        <end position="163"/>
    </location>
</feature>
<evidence type="ECO:0000256" key="2">
    <source>
        <dbReference type="SAM" id="Phobius"/>
    </source>
</evidence>
<comment type="caution">
    <text evidence="4">The sequence shown here is derived from an EMBL/GenBank/DDBJ whole genome shotgun (WGS) entry which is preliminary data.</text>
</comment>
<gene>
    <name evidence="4" type="ORF">COU07_02040</name>
</gene>
<organism evidence="4 5">
    <name type="scientific">Candidatus Harrisonbacteria bacterium CG10_big_fil_rev_8_21_14_0_10_40_38</name>
    <dbReference type="NCBI Taxonomy" id="1974583"/>
    <lineage>
        <taxon>Bacteria</taxon>
        <taxon>Candidatus Harrisoniibacteriota</taxon>
    </lineage>
</organism>
<protein>
    <recommendedName>
        <fullName evidence="3">GlxA-like beta barrel domain-containing protein</fullName>
    </recommendedName>
</protein>
<reference evidence="5" key="1">
    <citation type="submission" date="2017-09" db="EMBL/GenBank/DDBJ databases">
        <title>Depth-based differentiation of microbial function through sediment-hosted aquifers and enrichment of novel symbionts in the deep terrestrial subsurface.</title>
        <authorList>
            <person name="Probst A.J."/>
            <person name="Ladd B."/>
            <person name="Jarett J.K."/>
            <person name="Geller-Mcgrath D.E."/>
            <person name="Sieber C.M.K."/>
            <person name="Emerson J.B."/>
            <person name="Anantharaman K."/>
            <person name="Thomas B.C."/>
            <person name="Malmstrom R."/>
            <person name="Stieglmeier M."/>
            <person name="Klingl A."/>
            <person name="Woyke T."/>
            <person name="Ryan C.M."/>
            <person name="Banfield J.F."/>
        </authorList>
    </citation>
    <scope>NUCLEOTIDE SEQUENCE [LARGE SCALE GENOMIC DNA]</scope>
</reference>
<proteinExistence type="predicted"/>
<dbReference type="EMBL" id="PFAZ01000002">
    <property type="protein sequence ID" value="PIR89222.1"/>
    <property type="molecule type" value="Genomic_DNA"/>
</dbReference>
<keyword evidence="2" id="KW-0472">Membrane</keyword>
<feature type="compositionally biased region" description="Low complexity" evidence="1">
    <location>
        <begin position="123"/>
        <end position="133"/>
    </location>
</feature>
<feature type="region of interest" description="Disordered" evidence="1">
    <location>
        <begin position="114"/>
        <end position="133"/>
    </location>
</feature>
<name>A0A2H0US21_9BACT</name>
<accession>A0A2H0US21</accession>
<feature type="domain" description="GlxA-like beta barrel" evidence="3">
    <location>
        <begin position="225"/>
        <end position="320"/>
    </location>
</feature>
<keyword evidence="2" id="KW-0812">Transmembrane</keyword>
<sequence length="515" mass="56031">MNVHKITIGKSDEPAFIAEKIIDAKAEAVLLTIPRFSKLGESDHNFSLLKREAESVGTQLLVESIDDDVLKLCKALDIECFNPFFGEPPRHFSDISHGKSSAPDSRVELVASRTSRIRGNRGSSRVSSKTQRSSKSMFSRKTFLLSIIFLVVLGGLVFGLVALPKADVSIVAVKASWNYNDSVRVDKNISDVDPEKLAIPGQLFFQNKNLQLSFPATSKKQVSQKASGIITIFNEFSSDSQPLVATTRFETPDGKIFRITKSVVVPGAKVVDGKISEPGSIKVEVVADKPGESYNIGPVERFTIPGFAGTPKFKNFYGSSDSQMAGGFVGEAPYPSDAELEEAKKKASGTLEDSIKSLVKAQLPAGFTLVDGATRFEVTSQVINLSSDSNGTFSISTEGSLTLMLFKEADVLKLLHESFEKDSGDGFDVKSETLKYGDSEFNIDDGYIGLPISYDAIFAKHIDIQDIKGRIAGKTEDEIKPILFSVPGLESAQVSLWPFWVRSVPSDDKITVTVD</sequence>
<evidence type="ECO:0000313" key="5">
    <source>
        <dbReference type="Proteomes" id="UP000231157"/>
    </source>
</evidence>
<dbReference type="AlphaFoldDB" id="A0A2H0US21"/>
<keyword evidence="2" id="KW-1133">Transmembrane helix</keyword>
<evidence type="ECO:0000259" key="3">
    <source>
        <dbReference type="Pfam" id="PF21110"/>
    </source>
</evidence>
<evidence type="ECO:0000313" key="4">
    <source>
        <dbReference type="EMBL" id="PIR89222.1"/>
    </source>
</evidence>
<dbReference type="Proteomes" id="UP000231157">
    <property type="component" value="Unassembled WGS sequence"/>
</dbReference>
<dbReference type="Pfam" id="PF21110">
    <property type="entry name" value="GlxA"/>
    <property type="match status" value="1"/>
</dbReference>
<evidence type="ECO:0000256" key="1">
    <source>
        <dbReference type="SAM" id="MobiDB-lite"/>
    </source>
</evidence>